<dbReference type="EMBL" id="MIGC01004407">
    <property type="protein sequence ID" value="PHJ18106.1"/>
    <property type="molecule type" value="Genomic_DNA"/>
</dbReference>
<feature type="compositionally biased region" description="Polar residues" evidence="1">
    <location>
        <begin position="1"/>
        <end position="13"/>
    </location>
</feature>
<evidence type="ECO:0000256" key="1">
    <source>
        <dbReference type="SAM" id="MobiDB-lite"/>
    </source>
</evidence>
<feature type="region of interest" description="Disordered" evidence="1">
    <location>
        <begin position="1"/>
        <end position="36"/>
    </location>
</feature>
<proteinExistence type="predicted"/>
<dbReference type="AlphaFoldDB" id="A0A2C6KNZ9"/>
<evidence type="ECO:0000313" key="3">
    <source>
        <dbReference type="Proteomes" id="UP000221165"/>
    </source>
</evidence>
<reference evidence="2 3" key="1">
    <citation type="journal article" date="2017" name="Int. J. Parasitol.">
        <title>The genome of the protozoan parasite Cystoisospora suis and a reverse vaccinology approach to identify vaccine candidates.</title>
        <authorList>
            <person name="Palmieri N."/>
            <person name="Shrestha A."/>
            <person name="Ruttkowski B."/>
            <person name="Beck T."/>
            <person name="Vogl C."/>
            <person name="Tomley F."/>
            <person name="Blake D.P."/>
            <person name="Joachim A."/>
        </authorList>
    </citation>
    <scope>NUCLEOTIDE SEQUENCE [LARGE SCALE GENOMIC DNA]</scope>
    <source>
        <strain evidence="2 3">Wien I</strain>
    </source>
</reference>
<gene>
    <name evidence="2" type="ORF">CSUI_008068</name>
</gene>
<sequence>MSISVHMSRTSIGQARGHNASQGRAGHSSKDSLSRPFVNSKKSFEFLL</sequence>
<dbReference type="GeneID" id="94431418"/>
<dbReference type="RefSeq" id="XP_067919816.1">
    <property type="nucleotide sequence ID" value="XM_068068207.1"/>
</dbReference>
<dbReference type="Proteomes" id="UP000221165">
    <property type="component" value="Unassembled WGS sequence"/>
</dbReference>
<name>A0A2C6KNZ9_9APIC</name>
<keyword evidence="3" id="KW-1185">Reference proteome</keyword>
<organism evidence="2 3">
    <name type="scientific">Cystoisospora suis</name>
    <dbReference type="NCBI Taxonomy" id="483139"/>
    <lineage>
        <taxon>Eukaryota</taxon>
        <taxon>Sar</taxon>
        <taxon>Alveolata</taxon>
        <taxon>Apicomplexa</taxon>
        <taxon>Conoidasida</taxon>
        <taxon>Coccidia</taxon>
        <taxon>Eucoccidiorida</taxon>
        <taxon>Eimeriorina</taxon>
        <taxon>Sarcocystidae</taxon>
        <taxon>Cystoisospora</taxon>
    </lineage>
</organism>
<protein>
    <submittedName>
        <fullName evidence="2">Uncharacterized protein</fullName>
    </submittedName>
</protein>
<evidence type="ECO:0000313" key="2">
    <source>
        <dbReference type="EMBL" id="PHJ18106.1"/>
    </source>
</evidence>
<dbReference type="VEuPathDB" id="ToxoDB:CSUI_008068"/>
<accession>A0A2C6KNZ9</accession>
<comment type="caution">
    <text evidence="2">The sequence shown here is derived from an EMBL/GenBank/DDBJ whole genome shotgun (WGS) entry which is preliminary data.</text>
</comment>